<keyword evidence="3" id="KW-0862">Zinc</keyword>
<dbReference type="SMART" id="SM00980">
    <property type="entry name" value="THAP"/>
    <property type="match status" value="1"/>
</dbReference>
<organism evidence="7 8">
    <name type="scientific">Araneus ventricosus</name>
    <name type="common">Orbweaver spider</name>
    <name type="synonym">Epeira ventricosa</name>
    <dbReference type="NCBI Taxonomy" id="182803"/>
    <lineage>
        <taxon>Eukaryota</taxon>
        <taxon>Metazoa</taxon>
        <taxon>Ecdysozoa</taxon>
        <taxon>Arthropoda</taxon>
        <taxon>Chelicerata</taxon>
        <taxon>Arachnida</taxon>
        <taxon>Araneae</taxon>
        <taxon>Araneomorphae</taxon>
        <taxon>Entelegynae</taxon>
        <taxon>Araneoidea</taxon>
        <taxon>Araneidae</taxon>
        <taxon>Araneus</taxon>
    </lineage>
</organism>
<dbReference type="AlphaFoldDB" id="A0A4Y2NTM7"/>
<keyword evidence="4 5" id="KW-0238">DNA-binding</keyword>
<dbReference type="PANTHER" id="PTHR46409:SF1">
    <property type="entry name" value="HTH PSQ-TYPE DOMAIN-CONTAINING PROTEIN"/>
    <property type="match status" value="1"/>
</dbReference>
<dbReference type="EMBL" id="BGPR01009608">
    <property type="protein sequence ID" value="GBN41116.1"/>
    <property type="molecule type" value="Genomic_DNA"/>
</dbReference>
<reference evidence="7 8" key="1">
    <citation type="journal article" date="2019" name="Sci. Rep.">
        <title>Orb-weaving spider Araneus ventricosus genome elucidates the spidroin gene catalogue.</title>
        <authorList>
            <person name="Kono N."/>
            <person name="Nakamura H."/>
            <person name="Ohtoshi R."/>
            <person name="Moran D.A.P."/>
            <person name="Shinohara A."/>
            <person name="Yoshida Y."/>
            <person name="Fujiwara M."/>
            <person name="Mori M."/>
            <person name="Tomita M."/>
            <person name="Arakawa K."/>
        </authorList>
    </citation>
    <scope>NUCLEOTIDE SEQUENCE [LARGE SCALE GENOMIC DNA]</scope>
</reference>
<dbReference type="InterPro" id="IPR048366">
    <property type="entry name" value="TNP-like_GBD"/>
</dbReference>
<dbReference type="GO" id="GO:0003677">
    <property type="term" value="F:DNA binding"/>
    <property type="evidence" value="ECO:0007669"/>
    <property type="project" value="UniProtKB-UniRule"/>
</dbReference>
<comment type="caution">
    <text evidence="7">The sequence shown here is derived from an EMBL/GenBank/DDBJ whole genome shotgun (WGS) entry which is preliminary data.</text>
</comment>
<evidence type="ECO:0000256" key="3">
    <source>
        <dbReference type="ARBA" id="ARBA00022833"/>
    </source>
</evidence>
<proteinExistence type="predicted"/>
<keyword evidence="1" id="KW-0479">Metal-binding</keyword>
<dbReference type="Pfam" id="PF21788">
    <property type="entry name" value="TNP-like_GBD"/>
    <property type="match status" value="1"/>
</dbReference>
<dbReference type="Proteomes" id="UP000499080">
    <property type="component" value="Unassembled WGS sequence"/>
</dbReference>
<sequence length="510" mass="59302">MMDATADAAYPKIRFRKGLRLCSVCETPGTENPGRAFRIPTDENRYKKWFLALQWNVPPEKLKYVLVNARVCDRHFSESCFSTVTKLAKLSLPITEYLKLSISTDSSSLSRSSRYIFAKVEAFSLKILLSRVVLSHSVASALNLCVGTQRIESNARNTARYIKKMDVLFDAVNCRTLKHHKRELGSVRKNSCHEKTWKEMIPWIETWQIRSHKGKHINADCKNGWILTLKVFLGISQDFLQTNKFMLTNRFNHDATENTFSSIRRRGGFRDNPDTYEFRHTIQKVIITNFFKESSGKNCQYDEAHTLIDFRVYAPSWFRIKVHHSIKDGARHLWHFISSSRYLPKKYRDIIEPVISHNAYLAAPENMLLAMLTDERCHIKILAAWRIIKAKEIGPDGNCVRRFVIPALNFRATDYVDVIDWQACNVTPSTVLRHVSYHELLKMIQDDVQMEGKDFIKFPSHTQAVERIVNLVTETSRKRVGPQNRDGFIRVTLESRKQMSQFESKKDYKK</sequence>
<dbReference type="Pfam" id="PF05485">
    <property type="entry name" value="THAP"/>
    <property type="match status" value="1"/>
</dbReference>
<gene>
    <name evidence="7" type="ORF">AVEN_204083_1</name>
</gene>
<evidence type="ECO:0000313" key="8">
    <source>
        <dbReference type="Proteomes" id="UP000499080"/>
    </source>
</evidence>
<dbReference type="OrthoDB" id="7107965at2759"/>
<evidence type="ECO:0000256" key="5">
    <source>
        <dbReference type="PROSITE-ProRule" id="PRU00309"/>
    </source>
</evidence>
<protein>
    <recommendedName>
        <fullName evidence="6">THAP-type domain-containing protein</fullName>
    </recommendedName>
</protein>
<keyword evidence="2 5" id="KW-0863">Zinc-finger</keyword>
<dbReference type="PANTHER" id="PTHR46409">
    <property type="entry name" value="HTH PSQ-TYPE DOMAIN-CONTAINING PROTEIN"/>
    <property type="match status" value="1"/>
</dbReference>
<keyword evidence="8" id="KW-1185">Reference proteome</keyword>
<accession>A0A4Y2NTM7</accession>
<name>A0A4Y2NTM7_ARAVE</name>
<dbReference type="InterPro" id="IPR038441">
    <property type="entry name" value="THAP_Znf_sf"/>
</dbReference>
<evidence type="ECO:0000259" key="6">
    <source>
        <dbReference type="PROSITE" id="PS50950"/>
    </source>
</evidence>
<evidence type="ECO:0000313" key="7">
    <source>
        <dbReference type="EMBL" id="GBN41116.1"/>
    </source>
</evidence>
<evidence type="ECO:0000256" key="2">
    <source>
        <dbReference type="ARBA" id="ARBA00022771"/>
    </source>
</evidence>
<evidence type="ECO:0000256" key="4">
    <source>
        <dbReference type="ARBA" id="ARBA00023125"/>
    </source>
</evidence>
<dbReference type="PROSITE" id="PS50950">
    <property type="entry name" value="ZF_THAP"/>
    <property type="match status" value="1"/>
</dbReference>
<dbReference type="GO" id="GO:0008270">
    <property type="term" value="F:zinc ion binding"/>
    <property type="evidence" value="ECO:0007669"/>
    <property type="project" value="UniProtKB-KW"/>
</dbReference>
<evidence type="ECO:0000256" key="1">
    <source>
        <dbReference type="ARBA" id="ARBA00022723"/>
    </source>
</evidence>
<feature type="domain" description="THAP-type" evidence="6">
    <location>
        <begin position="18"/>
        <end position="96"/>
    </location>
</feature>
<dbReference type="Gene3D" id="6.20.210.20">
    <property type="entry name" value="THAP domain"/>
    <property type="match status" value="1"/>
</dbReference>
<dbReference type="SUPFAM" id="SSF57716">
    <property type="entry name" value="Glucocorticoid receptor-like (DNA-binding domain)"/>
    <property type="match status" value="1"/>
</dbReference>
<dbReference type="InterPro" id="IPR006612">
    <property type="entry name" value="THAP_Znf"/>
</dbReference>